<dbReference type="Pfam" id="PF13409">
    <property type="entry name" value="GST_N_2"/>
    <property type="match status" value="1"/>
</dbReference>
<dbReference type="SUPFAM" id="SSF52833">
    <property type="entry name" value="Thioredoxin-like"/>
    <property type="match status" value="1"/>
</dbReference>
<dbReference type="GO" id="GO:0004364">
    <property type="term" value="F:glutathione transferase activity"/>
    <property type="evidence" value="ECO:0007669"/>
    <property type="project" value="TreeGrafter"/>
</dbReference>
<comment type="cofactor">
    <cofactor evidence="2">
        <name>glutathione</name>
        <dbReference type="ChEBI" id="CHEBI:57925"/>
    </cofactor>
</comment>
<protein>
    <recommendedName>
        <fullName evidence="5">maleylacetoacetate isomerase</fullName>
        <ecNumber evidence="5">5.2.1.2</ecNumber>
    </recommendedName>
</protein>
<dbReference type="PANTHER" id="PTHR42673:SF4">
    <property type="entry name" value="MALEYLACETOACETATE ISOMERASE"/>
    <property type="match status" value="1"/>
</dbReference>
<dbReference type="CDD" id="cd03191">
    <property type="entry name" value="GST_C_Zeta"/>
    <property type="match status" value="1"/>
</dbReference>
<evidence type="ECO:0000256" key="3">
    <source>
        <dbReference type="ARBA" id="ARBA00004671"/>
    </source>
</evidence>
<keyword evidence="10" id="KW-1185">Reference proteome</keyword>
<dbReference type="AlphaFoldDB" id="A0A915HMP0"/>
<comment type="similarity">
    <text evidence="4">Belongs to the GST superfamily. Zeta family.</text>
</comment>
<dbReference type="SFLD" id="SFLDG00358">
    <property type="entry name" value="Main_(cytGST)"/>
    <property type="match status" value="1"/>
</dbReference>
<dbReference type="PROSITE" id="PS50404">
    <property type="entry name" value="GST_NTER"/>
    <property type="match status" value="1"/>
</dbReference>
<dbReference type="InterPro" id="IPR036249">
    <property type="entry name" value="Thioredoxin-like_sf"/>
</dbReference>
<sequence length="229" mass="26227">MSPTKLDPLRCILYTYWRSSCSWRVRAALEYKNLPYEMKPVDLLGTYLHSDEFKALNPAEYVPVLVVNGHRLTESLEGRPYIFQLAIMEYLEDMQAQPNLLPKDAADKAKVRAISLHIVSGIQPLQNASVLKFVGDDRKLEFAQHFIRRGFIGLEKMLKTTSGEYCFGDQLTMADFCLVPQVYNAVRFKVDMNEFPTIKKINDALMKLDIFKKTHPSNQPDTPAGEKMC</sequence>
<dbReference type="GO" id="GO:0006559">
    <property type="term" value="P:L-phenylalanine catabolic process"/>
    <property type="evidence" value="ECO:0007669"/>
    <property type="project" value="UniProtKB-KW"/>
</dbReference>
<keyword evidence="6" id="KW-0828">Tyrosine catabolism</keyword>
<evidence type="ECO:0000256" key="5">
    <source>
        <dbReference type="ARBA" id="ARBA00013199"/>
    </source>
</evidence>
<dbReference type="OMA" id="VYNAHRF"/>
<keyword evidence="7" id="KW-0585">Phenylalanine catabolism</keyword>
<evidence type="ECO:0000313" key="10">
    <source>
        <dbReference type="Proteomes" id="UP000887565"/>
    </source>
</evidence>
<dbReference type="InterPro" id="IPR005955">
    <property type="entry name" value="GST_Zeta"/>
</dbReference>
<dbReference type="Gene3D" id="1.20.1050.10">
    <property type="match status" value="1"/>
</dbReference>
<name>A0A915HMP0_ROMCU</name>
<evidence type="ECO:0000259" key="8">
    <source>
        <dbReference type="PROSITE" id="PS50404"/>
    </source>
</evidence>
<proteinExistence type="inferred from homology"/>
<dbReference type="Proteomes" id="UP000887565">
    <property type="component" value="Unplaced"/>
</dbReference>
<dbReference type="InterPro" id="IPR034333">
    <property type="entry name" value="GST_Zeta_N"/>
</dbReference>
<dbReference type="GO" id="GO:0006749">
    <property type="term" value="P:glutathione metabolic process"/>
    <property type="evidence" value="ECO:0007669"/>
    <property type="project" value="TreeGrafter"/>
</dbReference>
<dbReference type="GO" id="GO:0005739">
    <property type="term" value="C:mitochondrion"/>
    <property type="evidence" value="ECO:0007669"/>
    <property type="project" value="TreeGrafter"/>
</dbReference>
<evidence type="ECO:0000256" key="2">
    <source>
        <dbReference type="ARBA" id="ARBA00001955"/>
    </source>
</evidence>
<dbReference type="Pfam" id="PF14497">
    <property type="entry name" value="GST_C_3"/>
    <property type="match status" value="1"/>
</dbReference>
<dbReference type="PROSITE" id="PS50405">
    <property type="entry name" value="GST_CTER"/>
    <property type="match status" value="1"/>
</dbReference>
<dbReference type="Gene3D" id="3.40.30.10">
    <property type="entry name" value="Glutaredoxin"/>
    <property type="match status" value="1"/>
</dbReference>
<comment type="pathway">
    <text evidence="3">Amino-acid degradation; L-phenylalanine degradation; acetoacetate and fumarate from L-phenylalanine: step 5/6.</text>
</comment>
<dbReference type="InterPro" id="IPR034330">
    <property type="entry name" value="GST_Zeta_C"/>
</dbReference>
<accession>A0A915HMP0</accession>
<dbReference type="WBParaSite" id="nRc.2.0.1.t02781-RA">
    <property type="protein sequence ID" value="nRc.2.0.1.t02781-RA"/>
    <property type="gene ID" value="nRc.2.0.1.g02781"/>
</dbReference>
<dbReference type="InterPro" id="IPR040079">
    <property type="entry name" value="Glutathione_S-Trfase"/>
</dbReference>
<evidence type="ECO:0000256" key="7">
    <source>
        <dbReference type="ARBA" id="ARBA00023232"/>
    </source>
</evidence>
<dbReference type="GO" id="GO:0016034">
    <property type="term" value="F:maleylacetoacetate isomerase activity"/>
    <property type="evidence" value="ECO:0007669"/>
    <property type="project" value="UniProtKB-EC"/>
</dbReference>
<dbReference type="InterPro" id="IPR004046">
    <property type="entry name" value="GST_C"/>
</dbReference>
<reference evidence="11" key="1">
    <citation type="submission" date="2022-11" db="UniProtKB">
        <authorList>
            <consortium name="WormBaseParasite"/>
        </authorList>
    </citation>
    <scope>IDENTIFICATION</scope>
</reference>
<organism evidence="10 11">
    <name type="scientific">Romanomermis culicivorax</name>
    <name type="common">Nematode worm</name>
    <dbReference type="NCBI Taxonomy" id="13658"/>
    <lineage>
        <taxon>Eukaryota</taxon>
        <taxon>Metazoa</taxon>
        <taxon>Ecdysozoa</taxon>
        <taxon>Nematoda</taxon>
        <taxon>Enoplea</taxon>
        <taxon>Dorylaimia</taxon>
        <taxon>Mermithida</taxon>
        <taxon>Mermithoidea</taxon>
        <taxon>Mermithidae</taxon>
        <taxon>Romanomermis</taxon>
    </lineage>
</organism>
<dbReference type="PANTHER" id="PTHR42673">
    <property type="entry name" value="MALEYLACETOACETATE ISOMERASE"/>
    <property type="match status" value="1"/>
</dbReference>
<dbReference type="InterPro" id="IPR010987">
    <property type="entry name" value="Glutathione-S-Trfase_C-like"/>
</dbReference>
<dbReference type="EC" id="5.2.1.2" evidence="5"/>
<dbReference type="NCBIfam" id="TIGR01262">
    <property type="entry name" value="maiA"/>
    <property type="match status" value="1"/>
</dbReference>
<dbReference type="InterPro" id="IPR036282">
    <property type="entry name" value="Glutathione-S-Trfase_C_sf"/>
</dbReference>
<dbReference type="SUPFAM" id="SSF47616">
    <property type="entry name" value="GST C-terminal domain-like"/>
    <property type="match status" value="1"/>
</dbReference>
<feature type="domain" description="GST C-terminal" evidence="9">
    <location>
        <begin position="104"/>
        <end position="224"/>
    </location>
</feature>
<comment type="catalytic activity">
    <reaction evidence="1">
        <text>4-maleylacetoacetate = 4-fumarylacetoacetate</text>
        <dbReference type="Rhea" id="RHEA:14817"/>
        <dbReference type="ChEBI" id="CHEBI:17105"/>
        <dbReference type="ChEBI" id="CHEBI:18034"/>
        <dbReference type="EC" id="5.2.1.2"/>
    </reaction>
</comment>
<dbReference type="InterPro" id="IPR004045">
    <property type="entry name" value="Glutathione_S-Trfase_N"/>
</dbReference>
<evidence type="ECO:0000313" key="11">
    <source>
        <dbReference type="WBParaSite" id="nRc.2.0.1.t02781-RA"/>
    </source>
</evidence>
<dbReference type="SFLD" id="SFLDS00019">
    <property type="entry name" value="Glutathione_Transferase_(cytos"/>
    <property type="match status" value="1"/>
</dbReference>
<dbReference type="CDD" id="cd03042">
    <property type="entry name" value="GST_N_Zeta"/>
    <property type="match status" value="1"/>
</dbReference>
<dbReference type="GO" id="GO:0006572">
    <property type="term" value="P:L-tyrosine catabolic process"/>
    <property type="evidence" value="ECO:0007669"/>
    <property type="project" value="UniProtKB-KW"/>
</dbReference>
<dbReference type="FunFam" id="1.20.1050.10:FF:000010">
    <property type="entry name" value="Maleylacetoacetate isomerase isoform 1"/>
    <property type="match status" value="1"/>
</dbReference>
<evidence type="ECO:0000259" key="9">
    <source>
        <dbReference type="PROSITE" id="PS50405"/>
    </source>
</evidence>
<evidence type="ECO:0000256" key="4">
    <source>
        <dbReference type="ARBA" id="ARBA00010007"/>
    </source>
</evidence>
<feature type="domain" description="GST N-terminal" evidence="8">
    <location>
        <begin position="9"/>
        <end position="99"/>
    </location>
</feature>
<evidence type="ECO:0000256" key="1">
    <source>
        <dbReference type="ARBA" id="ARBA00001622"/>
    </source>
</evidence>
<evidence type="ECO:0000256" key="6">
    <source>
        <dbReference type="ARBA" id="ARBA00022878"/>
    </source>
</evidence>